<sequence>MKLSTSPYQNFNSFKSLAIFTDINFSDAEFHSEKQSATQLINLYHKPEDEPDFDCEFLQGINHDYSENRIDLESEEDAADEYNDNLWDADIYDPYLESTYF</sequence>
<evidence type="ECO:0000313" key="2">
    <source>
        <dbReference type="Proteomes" id="UP000257004"/>
    </source>
</evidence>
<protein>
    <submittedName>
        <fullName evidence="1">Uncharacterized protein</fullName>
    </submittedName>
</protein>
<keyword evidence="2" id="KW-1185">Reference proteome</keyword>
<accession>A0A3D9G0Z7</accession>
<dbReference type="Proteomes" id="UP000257004">
    <property type="component" value="Unassembled WGS sequence"/>
</dbReference>
<evidence type="ECO:0000313" key="1">
    <source>
        <dbReference type="EMBL" id="RED26910.1"/>
    </source>
</evidence>
<comment type="caution">
    <text evidence="1">The sequence shown here is derived from an EMBL/GenBank/DDBJ whole genome shotgun (WGS) entry which is preliminary data.</text>
</comment>
<dbReference type="EMBL" id="QRDQ01000007">
    <property type="protein sequence ID" value="RED26910.1"/>
    <property type="molecule type" value="Genomic_DNA"/>
</dbReference>
<organism evidence="1 2">
    <name type="scientific">Flavobacterium cutihirudinis</name>
    <dbReference type="NCBI Taxonomy" id="1265740"/>
    <lineage>
        <taxon>Bacteria</taxon>
        <taxon>Pseudomonadati</taxon>
        <taxon>Bacteroidota</taxon>
        <taxon>Flavobacteriia</taxon>
        <taxon>Flavobacteriales</taxon>
        <taxon>Flavobacteriaceae</taxon>
        <taxon>Flavobacterium</taxon>
    </lineage>
</organism>
<reference evidence="1 2" key="1">
    <citation type="submission" date="2018-07" db="EMBL/GenBank/DDBJ databases">
        <title>Genomic Encyclopedia of Archaeal and Bacterial Type Strains, Phase II (KMG-II): from individual species to whole genera.</title>
        <authorList>
            <person name="Goeker M."/>
        </authorList>
    </citation>
    <scope>NUCLEOTIDE SEQUENCE [LARGE SCALE GENOMIC DNA]</scope>
    <source>
        <strain evidence="1 2">DSM 25795</strain>
    </source>
</reference>
<proteinExistence type="predicted"/>
<name>A0A3D9G0Z7_9FLAO</name>
<dbReference type="AlphaFoldDB" id="A0A3D9G0Z7"/>
<dbReference type="OrthoDB" id="1372699at2"/>
<dbReference type="RefSeq" id="WP_115886979.1">
    <property type="nucleotide sequence ID" value="NZ_QRDQ01000007.1"/>
</dbReference>
<gene>
    <name evidence="1" type="ORF">BD847_0837</name>
</gene>